<keyword evidence="10" id="KW-1185">Reference proteome</keyword>
<dbReference type="InterPro" id="IPR051395">
    <property type="entry name" value="Cytochrome_c_Peroxidase/MauG"/>
</dbReference>
<dbReference type="OrthoDB" id="9805202at2"/>
<comment type="caution">
    <text evidence="9">The sequence shown here is derived from an EMBL/GenBank/DDBJ whole genome shotgun (WGS) entry which is preliminary data.</text>
</comment>
<dbReference type="Pfam" id="PF03150">
    <property type="entry name" value="CCP_MauG"/>
    <property type="match status" value="1"/>
</dbReference>
<dbReference type="Gene3D" id="1.20.1420.20">
    <property type="entry name" value="M75 peptidase, HXXE motif"/>
    <property type="match status" value="1"/>
</dbReference>
<protein>
    <recommendedName>
        <fullName evidence="8">Cytochrome c domain-containing protein</fullName>
    </recommendedName>
</protein>
<dbReference type="GO" id="GO:0020037">
    <property type="term" value="F:heme binding"/>
    <property type="evidence" value="ECO:0007669"/>
    <property type="project" value="InterPro"/>
</dbReference>
<keyword evidence="4" id="KW-0732">Signal</keyword>
<evidence type="ECO:0000313" key="10">
    <source>
        <dbReference type="Proteomes" id="UP000192276"/>
    </source>
</evidence>
<dbReference type="Proteomes" id="UP000192276">
    <property type="component" value="Unassembled WGS sequence"/>
</dbReference>
<evidence type="ECO:0000256" key="4">
    <source>
        <dbReference type="ARBA" id="ARBA00022729"/>
    </source>
</evidence>
<evidence type="ECO:0000256" key="1">
    <source>
        <dbReference type="ARBA" id="ARBA00004196"/>
    </source>
</evidence>
<proteinExistence type="predicted"/>
<evidence type="ECO:0000256" key="7">
    <source>
        <dbReference type="PROSITE-ProRule" id="PRU00433"/>
    </source>
</evidence>
<dbReference type="STRING" id="550983.A4R26_14815"/>
<name>A0A1V9G4Y0_9BACT</name>
<dbReference type="GO" id="GO:0009055">
    <property type="term" value="F:electron transfer activity"/>
    <property type="evidence" value="ECO:0007669"/>
    <property type="project" value="InterPro"/>
</dbReference>
<evidence type="ECO:0000256" key="6">
    <source>
        <dbReference type="ARBA" id="ARBA00023004"/>
    </source>
</evidence>
<dbReference type="InterPro" id="IPR009056">
    <property type="entry name" value="Cyt_c-like_dom"/>
</dbReference>
<evidence type="ECO:0000259" key="8">
    <source>
        <dbReference type="PROSITE" id="PS51007"/>
    </source>
</evidence>
<keyword evidence="6 7" id="KW-0408">Iron</keyword>
<dbReference type="PANTHER" id="PTHR30600:SF10">
    <property type="entry name" value="BLL6722 PROTEIN"/>
    <property type="match status" value="1"/>
</dbReference>
<sequence length="617" mass="68177">MIGKKTGVGSATRYITGILVAATACCIHFSFNPPFNDTRAIAMAYADEFEKAAIELETIASAFKFNKAGLKELQTAVLSTRLAYKKAECVLAYYYPEYIEEHINGAPVLHIERNDSRAIVKEPEGLQVLDELVTGDADAGKVKIASLAQLLKTHCHTLLAGFKQQPVKENEWIDAMRLQLIRIFSKGITGFDTPGSLNALPEAVSSLTALKTISAVLLKEMNKEKGGNKLIRLLNDAIAFLQQAGSFDDLDRLTFLKQYINPLYAELLLLSSKTVIAADAWNKASRNIFAADFLNPYFYSGLKEQEDNDALRSLGKKLFYDPLLSSNNQISCATCHDPAKAFADGRTKSSSNVQGQTVQRNAPTLLNAAYARRYFYDMRAFTLEQQAEHVIFNQMEFNTAYAAILQKLNSNEQYRGLFKKSFGGSHINRDQFSKALASYVLSLRALNSTFDKYARNEIKTIDAEVQQGFNLFMGKAQCGTCHFAPTFSGLVPPLYTENESEVLGVPEDPDAPVKKADADSGRLGNKIYSEQAWIFERSFKTVTVRNAGLTAPYFHNGSYKTLDEVVDFYDSGGGVGMGLEIKNQTLGADSLHLTDGEKRSLVAFIQSLNDTGEITGY</sequence>
<dbReference type="GO" id="GO:0046872">
    <property type="term" value="F:metal ion binding"/>
    <property type="evidence" value="ECO:0007669"/>
    <property type="project" value="UniProtKB-KW"/>
</dbReference>
<dbReference type="RefSeq" id="WP_081163298.1">
    <property type="nucleotide sequence ID" value="NZ_LWBP01000067.1"/>
</dbReference>
<dbReference type="PROSITE" id="PS51257">
    <property type="entry name" value="PROKAR_LIPOPROTEIN"/>
    <property type="match status" value="1"/>
</dbReference>
<evidence type="ECO:0000313" key="9">
    <source>
        <dbReference type="EMBL" id="OQP65695.1"/>
    </source>
</evidence>
<organism evidence="9 10">
    <name type="scientific">Niastella populi</name>
    <dbReference type="NCBI Taxonomy" id="550983"/>
    <lineage>
        <taxon>Bacteria</taxon>
        <taxon>Pseudomonadati</taxon>
        <taxon>Bacteroidota</taxon>
        <taxon>Chitinophagia</taxon>
        <taxon>Chitinophagales</taxon>
        <taxon>Chitinophagaceae</taxon>
        <taxon>Niastella</taxon>
    </lineage>
</organism>
<dbReference type="GO" id="GO:0030313">
    <property type="term" value="C:cell envelope"/>
    <property type="evidence" value="ECO:0007669"/>
    <property type="project" value="UniProtKB-SubCell"/>
</dbReference>
<dbReference type="GO" id="GO:0004130">
    <property type="term" value="F:cytochrome-c peroxidase activity"/>
    <property type="evidence" value="ECO:0007669"/>
    <property type="project" value="TreeGrafter"/>
</dbReference>
<dbReference type="InterPro" id="IPR004852">
    <property type="entry name" value="Di-haem_cyt_c_peroxidsae"/>
</dbReference>
<keyword evidence="2 7" id="KW-0349">Heme</keyword>
<comment type="subcellular location">
    <subcellularLocation>
        <location evidence="1">Cell envelope</location>
    </subcellularLocation>
</comment>
<evidence type="ECO:0000256" key="5">
    <source>
        <dbReference type="ARBA" id="ARBA00023002"/>
    </source>
</evidence>
<dbReference type="InterPro" id="IPR036909">
    <property type="entry name" value="Cyt_c-like_dom_sf"/>
</dbReference>
<dbReference type="PANTHER" id="PTHR30600">
    <property type="entry name" value="CYTOCHROME C PEROXIDASE-RELATED"/>
    <property type="match status" value="1"/>
</dbReference>
<dbReference type="Gene3D" id="1.10.760.10">
    <property type="entry name" value="Cytochrome c-like domain"/>
    <property type="match status" value="2"/>
</dbReference>
<accession>A0A1V9G4Y0</accession>
<dbReference type="InterPro" id="IPR038352">
    <property type="entry name" value="Imelysin_sf"/>
</dbReference>
<keyword evidence="5" id="KW-0560">Oxidoreductase</keyword>
<dbReference type="AlphaFoldDB" id="A0A1V9G4Y0"/>
<reference evidence="10" key="1">
    <citation type="submission" date="2016-04" db="EMBL/GenBank/DDBJ databases">
        <authorList>
            <person name="Chen L."/>
            <person name="Zhuang W."/>
            <person name="Wang G."/>
        </authorList>
    </citation>
    <scope>NUCLEOTIDE SEQUENCE [LARGE SCALE GENOMIC DNA]</scope>
    <source>
        <strain evidence="10">208</strain>
    </source>
</reference>
<evidence type="ECO:0000256" key="2">
    <source>
        <dbReference type="ARBA" id="ARBA00022617"/>
    </source>
</evidence>
<dbReference type="EMBL" id="LWBP01000067">
    <property type="protein sequence ID" value="OQP65695.1"/>
    <property type="molecule type" value="Genomic_DNA"/>
</dbReference>
<keyword evidence="3 7" id="KW-0479">Metal-binding</keyword>
<dbReference type="SUPFAM" id="SSF46626">
    <property type="entry name" value="Cytochrome c"/>
    <property type="match status" value="2"/>
</dbReference>
<gene>
    <name evidence="9" type="ORF">A4R26_14815</name>
</gene>
<dbReference type="PROSITE" id="PS51007">
    <property type="entry name" value="CYTC"/>
    <property type="match status" value="1"/>
</dbReference>
<evidence type="ECO:0000256" key="3">
    <source>
        <dbReference type="ARBA" id="ARBA00022723"/>
    </source>
</evidence>
<feature type="domain" description="Cytochrome c" evidence="8">
    <location>
        <begin position="463"/>
        <end position="609"/>
    </location>
</feature>